<evidence type="ECO:0000256" key="6">
    <source>
        <dbReference type="ARBA" id="ARBA00022786"/>
    </source>
</evidence>
<evidence type="ECO:0000256" key="2">
    <source>
        <dbReference type="ARBA" id="ARBA00012483"/>
    </source>
</evidence>
<keyword evidence="12" id="KW-1185">Reference proteome</keyword>
<keyword evidence="3" id="KW-0808">Transferase</keyword>
<dbReference type="EC" id="2.3.2.27" evidence="2"/>
<keyword evidence="6" id="KW-0833">Ubl conjugation pathway</keyword>
<sequence>MEGPGMEENTKAEAHLTSAAAFVEGGIQDACDDACSICLEAFCDSDPSTVTSCKHEFHLQCILEWCQRSSQCPMCWQSISLKDPTSQELLEAVERERNIRTNPSRNGTIFHHPALGDFELQHLPVGANDADLEERIIQHIAAAAAMGRARARHIARREGQRNRSSAQGRPQFFVFSTHPNSPPMAVSSSPIQRGEGEPTPAIAVASLSPTLTAGEESSEPALVPPIQADQVSASGSGSTALAADHQGSSNSNSRSPNQSSPSSQDRAGPSELQSFSESLKSKLNAVSTRYKESISKSTRGWKERWFSRNTSMSDIGSEVRREVNAGIATVSRMMERLETRDSNRSTSNSAPSNIEDVSVQRPNDQHLTVTEGDSVLRDDNTKTSCAAGSSSN</sequence>
<dbReference type="Gene3D" id="3.30.40.10">
    <property type="entry name" value="Zinc/RING finger domain, C3HC4 (zinc finger)"/>
    <property type="match status" value="1"/>
</dbReference>
<dbReference type="Pfam" id="PF13639">
    <property type="entry name" value="zf-RING_2"/>
    <property type="match status" value="1"/>
</dbReference>
<dbReference type="InterPro" id="IPR013083">
    <property type="entry name" value="Znf_RING/FYVE/PHD"/>
</dbReference>
<dbReference type="AlphaFoldDB" id="A0AAN9EWA2"/>
<dbReference type="SUPFAM" id="SSF57850">
    <property type="entry name" value="RING/U-box"/>
    <property type="match status" value="1"/>
</dbReference>
<dbReference type="SMART" id="SM00184">
    <property type="entry name" value="RING"/>
    <property type="match status" value="1"/>
</dbReference>
<dbReference type="GO" id="GO:0008270">
    <property type="term" value="F:zinc ion binding"/>
    <property type="evidence" value="ECO:0007669"/>
    <property type="project" value="UniProtKB-KW"/>
</dbReference>
<accession>A0AAN9EWA2</accession>
<dbReference type="GO" id="GO:0061630">
    <property type="term" value="F:ubiquitin protein ligase activity"/>
    <property type="evidence" value="ECO:0007669"/>
    <property type="project" value="UniProtKB-EC"/>
</dbReference>
<feature type="region of interest" description="Disordered" evidence="9">
    <location>
        <begin position="230"/>
        <end position="294"/>
    </location>
</feature>
<evidence type="ECO:0000256" key="3">
    <source>
        <dbReference type="ARBA" id="ARBA00022679"/>
    </source>
</evidence>
<evidence type="ECO:0000256" key="9">
    <source>
        <dbReference type="SAM" id="MobiDB-lite"/>
    </source>
</evidence>
<evidence type="ECO:0000256" key="7">
    <source>
        <dbReference type="ARBA" id="ARBA00022833"/>
    </source>
</evidence>
<evidence type="ECO:0000256" key="8">
    <source>
        <dbReference type="PROSITE-ProRule" id="PRU00175"/>
    </source>
</evidence>
<keyword evidence="7" id="KW-0862">Zinc</keyword>
<dbReference type="PANTHER" id="PTHR46463:SF27">
    <property type="entry name" value="OS03G0788800 PROTEIN"/>
    <property type="match status" value="1"/>
</dbReference>
<feature type="compositionally biased region" description="Low complexity" evidence="9">
    <location>
        <begin position="232"/>
        <end position="264"/>
    </location>
</feature>
<dbReference type="InterPro" id="IPR001841">
    <property type="entry name" value="Znf_RING"/>
</dbReference>
<keyword evidence="5 8" id="KW-0863">Zinc-finger</keyword>
<gene>
    <name evidence="11" type="ORF">RIF29_27442</name>
</gene>
<evidence type="ECO:0000259" key="10">
    <source>
        <dbReference type="PROSITE" id="PS50089"/>
    </source>
</evidence>
<evidence type="ECO:0000256" key="4">
    <source>
        <dbReference type="ARBA" id="ARBA00022723"/>
    </source>
</evidence>
<protein>
    <recommendedName>
        <fullName evidence="2">RING-type E3 ubiquitin transferase</fullName>
        <ecNumber evidence="2">2.3.2.27</ecNumber>
    </recommendedName>
</protein>
<comment type="caution">
    <text evidence="11">The sequence shown here is derived from an EMBL/GenBank/DDBJ whole genome shotgun (WGS) entry which is preliminary data.</text>
</comment>
<dbReference type="PANTHER" id="PTHR46463">
    <property type="entry name" value="ZINC FINGER, RING/FYVE/PHD-TYPE"/>
    <property type="match status" value="1"/>
</dbReference>
<dbReference type="PROSITE" id="PS50089">
    <property type="entry name" value="ZF_RING_2"/>
    <property type="match status" value="1"/>
</dbReference>
<comment type="catalytic activity">
    <reaction evidence="1">
        <text>S-ubiquitinyl-[E2 ubiquitin-conjugating enzyme]-L-cysteine + [acceptor protein]-L-lysine = [E2 ubiquitin-conjugating enzyme]-L-cysteine + N(6)-ubiquitinyl-[acceptor protein]-L-lysine.</text>
        <dbReference type="EC" id="2.3.2.27"/>
    </reaction>
</comment>
<dbReference type="EMBL" id="JAYWIO010000005">
    <property type="protein sequence ID" value="KAK7261138.1"/>
    <property type="molecule type" value="Genomic_DNA"/>
</dbReference>
<feature type="domain" description="RING-type" evidence="10">
    <location>
        <begin position="35"/>
        <end position="75"/>
    </location>
</feature>
<evidence type="ECO:0000256" key="1">
    <source>
        <dbReference type="ARBA" id="ARBA00000900"/>
    </source>
</evidence>
<evidence type="ECO:0000313" key="12">
    <source>
        <dbReference type="Proteomes" id="UP001372338"/>
    </source>
</evidence>
<name>A0AAN9EWA2_CROPI</name>
<organism evidence="11 12">
    <name type="scientific">Crotalaria pallida</name>
    <name type="common">Smooth rattlebox</name>
    <name type="synonym">Crotalaria striata</name>
    <dbReference type="NCBI Taxonomy" id="3830"/>
    <lineage>
        <taxon>Eukaryota</taxon>
        <taxon>Viridiplantae</taxon>
        <taxon>Streptophyta</taxon>
        <taxon>Embryophyta</taxon>
        <taxon>Tracheophyta</taxon>
        <taxon>Spermatophyta</taxon>
        <taxon>Magnoliopsida</taxon>
        <taxon>eudicotyledons</taxon>
        <taxon>Gunneridae</taxon>
        <taxon>Pentapetalae</taxon>
        <taxon>rosids</taxon>
        <taxon>fabids</taxon>
        <taxon>Fabales</taxon>
        <taxon>Fabaceae</taxon>
        <taxon>Papilionoideae</taxon>
        <taxon>50 kb inversion clade</taxon>
        <taxon>genistoids sensu lato</taxon>
        <taxon>core genistoids</taxon>
        <taxon>Crotalarieae</taxon>
        <taxon>Crotalaria</taxon>
    </lineage>
</organism>
<proteinExistence type="predicted"/>
<evidence type="ECO:0000256" key="5">
    <source>
        <dbReference type="ARBA" id="ARBA00022771"/>
    </source>
</evidence>
<reference evidence="11 12" key="1">
    <citation type="submission" date="2024-01" db="EMBL/GenBank/DDBJ databases">
        <title>The genomes of 5 underutilized Papilionoideae crops provide insights into root nodulation and disease resistanc.</title>
        <authorList>
            <person name="Yuan L."/>
        </authorList>
    </citation>
    <scope>NUCLEOTIDE SEQUENCE [LARGE SCALE GENOMIC DNA]</scope>
    <source>
        <strain evidence="11">ZHUSHIDOU_FW_LH</strain>
        <tissue evidence="11">Leaf</tissue>
    </source>
</reference>
<dbReference type="Proteomes" id="UP001372338">
    <property type="component" value="Unassembled WGS sequence"/>
</dbReference>
<feature type="region of interest" description="Disordered" evidence="9">
    <location>
        <begin position="151"/>
        <end position="197"/>
    </location>
</feature>
<feature type="compositionally biased region" description="Polar residues" evidence="9">
    <location>
        <begin position="382"/>
        <end position="392"/>
    </location>
</feature>
<dbReference type="FunFam" id="3.30.40.10:FF:000746">
    <property type="entry name" value="E3 ubiquitin-protein ligase RHF2A"/>
    <property type="match status" value="1"/>
</dbReference>
<keyword evidence="4" id="KW-0479">Metal-binding</keyword>
<feature type="region of interest" description="Disordered" evidence="9">
    <location>
        <begin position="337"/>
        <end position="392"/>
    </location>
</feature>
<evidence type="ECO:0000313" key="11">
    <source>
        <dbReference type="EMBL" id="KAK7261138.1"/>
    </source>
</evidence>